<keyword evidence="6 10" id="KW-0812">Transmembrane</keyword>
<organism evidence="12 13">
    <name type="scientific">Prorocentrum cordatum</name>
    <dbReference type="NCBI Taxonomy" id="2364126"/>
    <lineage>
        <taxon>Eukaryota</taxon>
        <taxon>Sar</taxon>
        <taxon>Alveolata</taxon>
        <taxon>Dinophyceae</taxon>
        <taxon>Prorocentrales</taxon>
        <taxon>Prorocentraceae</taxon>
        <taxon>Prorocentrum</taxon>
    </lineage>
</organism>
<evidence type="ECO:0000256" key="6">
    <source>
        <dbReference type="ARBA" id="ARBA00022692"/>
    </source>
</evidence>
<keyword evidence="8 10" id="KW-1133">Transmembrane helix</keyword>
<evidence type="ECO:0000256" key="4">
    <source>
        <dbReference type="ARBA" id="ARBA00008778"/>
    </source>
</evidence>
<feature type="transmembrane region" description="Helical" evidence="10">
    <location>
        <begin position="471"/>
        <end position="494"/>
    </location>
</feature>
<comment type="similarity">
    <text evidence="3 10">Belongs to the nonaspanin (TM9SF) (TC 9.A.2) family.</text>
</comment>
<evidence type="ECO:0000256" key="5">
    <source>
        <dbReference type="ARBA" id="ARBA00022490"/>
    </source>
</evidence>
<dbReference type="Pfam" id="PF06058">
    <property type="entry name" value="DCP1"/>
    <property type="match status" value="1"/>
</dbReference>
<name>A0ABN9XLF5_9DINO</name>
<evidence type="ECO:0000313" key="12">
    <source>
        <dbReference type="EMBL" id="CAK0898941.1"/>
    </source>
</evidence>
<dbReference type="Gene3D" id="2.30.29.30">
    <property type="entry name" value="Pleckstrin-homology domain (PH domain)/Phosphotyrosine-binding domain (PTB)"/>
    <property type="match status" value="1"/>
</dbReference>
<keyword evidence="9 10" id="KW-0472">Membrane</keyword>
<gene>
    <name evidence="12" type="ORF">PCOR1329_LOCUS76586</name>
</gene>
<dbReference type="InterPro" id="IPR011993">
    <property type="entry name" value="PH-like_dom_sf"/>
</dbReference>
<keyword evidence="13" id="KW-1185">Reference proteome</keyword>
<feature type="transmembrane region" description="Helical" evidence="10">
    <location>
        <begin position="506"/>
        <end position="530"/>
    </location>
</feature>
<proteinExistence type="inferred from homology"/>
<feature type="transmembrane region" description="Helical" evidence="10">
    <location>
        <begin position="436"/>
        <end position="459"/>
    </location>
</feature>
<dbReference type="PANTHER" id="PTHR10766">
    <property type="entry name" value="TRANSMEMBRANE 9 SUPERFAMILY PROTEIN"/>
    <property type="match status" value="1"/>
</dbReference>
<feature type="transmembrane region" description="Helical" evidence="10">
    <location>
        <begin position="625"/>
        <end position="651"/>
    </location>
</feature>
<evidence type="ECO:0000256" key="9">
    <source>
        <dbReference type="ARBA" id="ARBA00023136"/>
    </source>
</evidence>
<dbReference type="Proteomes" id="UP001189429">
    <property type="component" value="Unassembled WGS sequence"/>
</dbReference>
<evidence type="ECO:0000256" key="1">
    <source>
        <dbReference type="ARBA" id="ARBA00004141"/>
    </source>
</evidence>
<feature type="transmembrane region" description="Helical" evidence="10">
    <location>
        <begin position="586"/>
        <end position="619"/>
    </location>
</feature>
<protein>
    <recommendedName>
        <fullName evidence="10">Transmembrane 9 superfamily member</fullName>
    </recommendedName>
</protein>
<feature type="transmembrane region" description="Helical" evidence="10">
    <location>
        <begin position="542"/>
        <end position="565"/>
    </location>
</feature>
<accession>A0ABN9XLF5</accession>
<feature type="transmembrane region" description="Helical" evidence="10">
    <location>
        <begin position="265"/>
        <end position="289"/>
    </location>
</feature>
<evidence type="ECO:0000256" key="7">
    <source>
        <dbReference type="ARBA" id="ARBA00022729"/>
    </source>
</evidence>
<feature type="transmembrane region" description="Helical" evidence="10">
    <location>
        <begin position="663"/>
        <end position="696"/>
    </location>
</feature>
<keyword evidence="5" id="KW-0963">Cytoplasm</keyword>
<keyword evidence="7" id="KW-0732">Signal</keyword>
<dbReference type="EMBL" id="CAUYUJ010020523">
    <property type="protein sequence ID" value="CAK0898941.1"/>
    <property type="molecule type" value="Genomic_DNA"/>
</dbReference>
<evidence type="ECO:0000256" key="2">
    <source>
        <dbReference type="ARBA" id="ARBA00004496"/>
    </source>
</evidence>
<comment type="similarity">
    <text evidence="4">Belongs to the DCP1 family.</text>
</comment>
<dbReference type="InterPro" id="IPR010334">
    <property type="entry name" value="Dcp1"/>
</dbReference>
<evidence type="ECO:0000256" key="10">
    <source>
        <dbReference type="RuleBase" id="RU363079"/>
    </source>
</evidence>
<feature type="transmembrane region" description="Helical" evidence="10">
    <location>
        <begin position="742"/>
        <end position="761"/>
    </location>
</feature>
<evidence type="ECO:0000256" key="8">
    <source>
        <dbReference type="ARBA" id="ARBA00022989"/>
    </source>
</evidence>
<sequence>MVRAGGRGAPDIGWLGCCGLAGLLRARAFYLPGVAPTEYPEGSPVELKVNKLTSVKTQLPYRYYVLPYCTPDEIHVAAENLGEILLGDSIENSMFDIKMNVNVSCANLCTRTLTVDEKNRFRNMIDHEYQVNLLVDNLPGAMRYYRRGDEGFSYTNGFPVGVKKEGRYYVNNHVRVGLQYHVDPSEFEGFRVVGFEVFPQSLVHRKSAVGDVATCEDADDVSPHWDLAEHDSIVYSYDVTWTPSSVRWASRWDTYLRMHEGQIHWFSIVNSLMIVLFLAEGLRFLVFWLPPRSALSRRLCAAVPRRHPGQSRYPPHGREFRLNSVEKRLNVTEIRIEKLENLVKQISDKAGTLHAPSQKERADALAEYLEKAQWSVRPLEPRMGDSCLGPELDVDLRDISGGEMVTAAAKLMDTAEETGWKLVHGDVFRKPPHSKALAVSVGSGIQLLVCAGVTLVFSAAGLLSPVHRGSILQGLLLLFTFAGIIAGYVSARFYKMWKGEDWKKTTLLTAFVYPGTVFGIFFFLNLFIWGTKSSGAVPFTTMFALLVLWFGISVPLVFLGAFFGYKKAPISLPVRTNQIPRQVPAQPWYISGLFSSLVGGILPFGAVFTELFFIMSSIWQHQFYYLFGFLTLVIIILMVTCAEISITLTYFQLTNEIGHYVGAMLYFGYMFTISYTFALLTGAIGFSASFFFVWIIYGSIKIDWAPIDKTGGVLEMSLAVGVLAARAPTCPDSSMSSGVECVWSLLIVTVTGVVAVSYWSAPGKGRAMATGLKDVEASRQKSMLRSLQQQDPDIEQVTIFSKFVVVYFLQQDGPNPGWRKGNIEGPVFLVRRKAGPRYQLKVVNQFSINDLVDDRAPPPRAPAEGRRIAAEHELHLVQDESYGYE</sequence>
<reference evidence="12" key="1">
    <citation type="submission" date="2023-10" db="EMBL/GenBank/DDBJ databases">
        <authorList>
            <person name="Chen Y."/>
            <person name="Shah S."/>
            <person name="Dougan E. K."/>
            <person name="Thang M."/>
            <person name="Chan C."/>
        </authorList>
    </citation>
    <scope>NUCLEOTIDE SEQUENCE [LARGE SCALE GENOMIC DNA]</scope>
</reference>
<dbReference type="PANTHER" id="PTHR10766:SF111">
    <property type="entry name" value="TRANSMEMBRANE 9 SUPERFAMILY MEMBER 2"/>
    <property type="match status" value="1"/>
</dbReference>
<evidence type="ECO:0000256" key="3">
    <source>
        <dbReference type="ARBA" id="ARBA00005227"/>
    </source>
</evidence>
<evidence type="ECO:0000313" key="13">
    <source>
        <dbReference type="Proteomes" id="UP001189429"/>
    </source>
</evidence>
<evidence type="ECO:0000256" key="11">
    <source>
        <dbReference type="SAM" id="Coils"/>
    </source>
</evidence>
<dbReference type="Pfam" id="PF02990">
    <property type="entry name" value="EMP70"/>
    <property type="match status" value="2"/>
</dbReference>
<dbReference type="SUPFAM" id="SSF50729">
    <property type="entry name" value="PH domain-like"/>
    <property type="match status" value="1"/>
</dbReference>
<keyword evidence="11" id="KW-0175">Coiled coil</keyword>
<comment type="subcellular location">
    <subcellularLocation>
        <location evidence="2">Cytoplasm</location>
    </subcellularLocation>
    <subcellularLocation>
        <location evidence="1">Membrane</location>
        <topology evidence="1">Multi-pass membrane protein</topology>
    </subcellularLocation>
</comment>
<comment type="caution">
    <text evidence="12">The sequence shown here is derived from an EMBL/GenBank/DDBJ whole genome shotgun (WGS) entry which is preliminary data.</text>
</comment>
<feature type="coiled-coil region" evidence="11">
    <location>
        <begin position="322"/>
        <end position="349"/>
    </location>
</feature>
<dbReference type="InterPro" id="IPR004240">
    <property type="entry name" value="EMP70"/>
</dbReference>